<organism evidence="2 3">
    <name type="scientific">Staurois parvus</name>
    <dbReference type="NCBI Taxonomy" id="386267"/>
    <lineage>
        <taxon>Eukaryota</taxon>
        <taxon>Metazoa</taxon>
        <taxon>Chordata</taxon>
        <taxon>Craniata</taxon>
        <taxon>Vertebrata</taxon>
        <taxon>Euteleostomi</taxon>
        <taxon>Amphibia</taxon>
        <taxon>Batrachia</taxon>
        <taxon>Anura</taxon>
        <taxon>Neobatrachia</taxon>
        <taxon>Ranoidea</taxon>
        <taxon>Ranidae</taxon>
        <taxon>Staurois</taxon>
    </lineage>
</organism>
<protein>
    <submittedName>
        <fullName evidence="2">Uncharacterized protein</fullName>
    </submittedName>
</protein>
<accession>A0ABN9EP35</accession>
<feature type="non-terminal residue" evidence="2">
    <location>
        <position position="92"/>
    </location>
</feature>
<feature type="region of interest" description="Disordered" evidence="1">
    <location>
        <begin position="1"/>
        <end position="92"/>
    </location>
</feature>
<keyword evidence="3" id="KW-1185">Reference proteome</keyword>
<comment type="caution">
    <text evidence="2">The sequence shown here is derived from an EMBL/GenBank/DDBJ whole genome shotgun (WGS) entry which is preliminary data.</text>
</comment>
<name>A0ABN9EP35_9NEOB</name>
<reference evidence="2" key="1">
    <citation type="submission" date="2023-05" db="EMBL/GenBank/DDBJ databases">
        <authorList>
            <person name="Stuckert A."/>
        </authorList>
    </citation>
    <scope>NUCLEOTIDE SEQUENCE</scope>
</reference>
<evidence type="ECO:0000313" key="3">
    <source>
        <dbReference type="Proteomes" id="UP001162483"/>
    </source>
</evidence>
<dbReference type="Proteomes" id="UP001162483">
    <property type="component" value="Unassembled WGS sequence"/>
</dbReference>
<evidence type="ECO:0000313" key="2">
    <source>
        <dbReference type="EMBL" id="CAI9586373.1"/>
    </source>
</evidence>
<gene>
    <name evidence="2" type="ORF">SPARVUS_LOCUS10355930</name>
</gene>
<dbReference type="EMBL" id="CATNWA010015744">
    <property type="protein sequence ID" value="CAI9586373.1"/>
    <property type="molecule type" value="Genomic_DNA"/>
</dbReference>
<evidence type="ECO:0000256" key="1">
    <source>
        <dbReference type="SAM" id="MobiDB-lite"/>
    </source>
</evidence>
<sequence length="92" mass="10232">MASRDTHDRRLADAQQQAAFREVGDLRMLSSRHLPRTKRSAGRTASQGPSNQQTGWLPRAPQRSTDRMASQGPPSDRQIGRLPRAPSDRQTG</sequence>
<feature type="compositionally biased region" description="Basic and acidic residues" evidence="1">
    <location>
        <begin position="1"/>
        <end position="12"/>
    </location>
</feature>
<proteinExistence type="predicted"/>
<feature type="compositionally biased region" description="Polar residues" evidence="1">
    <location>
        <begin position="43"/>
        <end position="55"/>
    </location>
</feature>